<gene>
    <name evidence="7" type="ORF">GCM10009744_46890</name>
</gene>
<comment type="caution">
    <text evidence="7">The sequence shown here is derived from an EMBL/GenBank/DDBJ whole genome shotgun (WGS) entry which is preliminary data.</text>
</comment>
<dbReference type="CDD" id="cd06579">
    <property type="entry name" value="TM_PBP1_transp_AraH_like"/>
    <property type="match status" value="1"/>
</dbReference>
<organism evidence="7 8">
    <name type="scientific">Kribbella alba</name>
    <dbReference type="NCBI Taxonomy" id="190197"/>
    <lineage>
        <taxon>Bacteria</taxon>
        <taxon>Bacillati</taxon>
        <taxon>Actinomycetota</taxon>
        <taxon>Actinomycetes</taxon>
        <taxon>Propionibacteriales</taxon>
        <taxon>Kribbellaceae</taxon>
        <taxon>Kribbella</taxon>
    </lineage>
</organism>
<keyword evidence="2" id="KW-1003">Cell membrane</keyword>
<feature type="transmembrane region" description="Helical" evidence="6">
    <location>
        <begin position="140"/>
        <end position="165"/>
    </location>
</feature>
<dbReference type="EMBL" id="BAAANE010000007">
    <property type="protein sequence ID" value="GAA1649937.1"/>
    <property type="molecule type" value="Genomic_DNA"/>
</dbReference>
<feature type="transmembrane region" description="Helical" evidence="6">
    <location>
        <begin position="87"/>
        <end position="104"/>
    </location>
</feature>
<keyword evidence="3 6" id="KW-0812">Transmembrane</keyword>
<dbReference type="Proteomes" id="UP001501319">
    <property type="component" value="Unassembled WGS sequence"/>
</dbReference>
<keyword evidence="5 6" id="KW-0472">Membrane</keyword>
<evidence type="ECO:0000256" key="6">
    <source>
        <dbReference type="SAM" id="Phobius"/>
    </source>
</evidence>
<reference evidence="8" key="1">
    <citation type="journal article" date="2019" name="Int. J. Syst. Evol. Microbiol.">
        <title>The Global Catalogue of Microorganisms (GCM) 10K type strain sequencing project: providing services to taxonomists for standard genome sequencing and annotation.</title>
        <authorList>
            <consortium name="The Broad Institute Genomics Platform"/>
            <consortium name="The Broad Institute Genome Sequencing Center for Infectious Disease"/>
            <person name="Wu L."/>
            <person name="Ma J."/>
        </authorList>
    </citation>
    <scope>NUCLEOTIDE SEQUENCE [LARGE SCALE GENOMIC DNA]</scope>
    <source>
        <strain evidence="8">JCM 14306</strain>
    </source>
</reference>
<feature type="transmembrane region" description="Helical" evidence="6">
    <location>
        <begin position="225"/>
        <end position="247"/>
    </location>
</feature>
<feature type="transmembrane region" description="Helical" evidence="6">
    <location>
        <begin position="309"/>
        <end position="328"/>
    </location>
</feature>
<evidence type="ECO:0000256" key="1">
    <source>
        <dbReference type="ARBA" id="ARBA00004651"/>
    </source>
</evidence>
<comment type="subcellular location">
    <subcellularLocation>
        <location evidence="1">Cell membrane</location>
        <topology evidence="1">Multi-pass membrane protein</topology>
    </subcellularLocation>
</comment>
<evidence type="ECO:0000256" key="5">
    <source>
        <dbReference type="ARBA" id="ARBA00023136"/>
    </source>
</evidence>
<dbReference type="RefSeq" id="WP_344114100.1">
    <property type="nucleotide sequence ID" value="NZ_BAAANE010000007.1"/>
</dbReference>
<proteinExistence type="predicted"/>
<evidence type="ECO:0000313" key="8">
    <source>
        <dbReference type="Proteomes" id="UP001501319"/>
    </source>
</evidence>
<feature type="transmembrane region" description="Helical" evidence="6">
    <location>
        <begin position="267"/>
        <end position="297"/>
    </location>
</feature>
<feature type="transmembrane region" description="Helical" evidence="6">
    <location>
        <begin position="60"/>
        <end position="80"/>
    </location>
</feature>
<dbReference type="InterPro" id="IPR001851">
    <property type="entry name" value="ABC_transp_permease"/>
</dbReference>
<evidence type="ECO:0000256" key="4">
    <source>
        <dbReference type="ARBA" id="ARBA00022989"/>
    </source>
</evidence>
<feature type="transmembrane region" description="Helical" evidence="6">
    <location>
        <begin position="110"/>
        <end position="133"/>
    </location>
</feature>
<dbReference type="PANTHER" id="PTHR32196">
    <property type="entry name" value="ABC TRANSPORTER PERMEASE PROTEIN YPHD-RELATED-RELATED"/>
    <property type="match status" value="1"/>
</dbReference>
<feature type="transmembrane region" description="Helical" evidence="6">
    <location>
        <begin position="185"/>
        <end position="204"/>
    </location>
</feature>
<evidence type="ECO:0000313" key="7">
    <source>
        <dbReference type="EMBL" id="GAA1649937.1"/>
    </source>
</evidence>
<keyword evidence="8" id="KW-1185">Reference proteome</keyword>
<feature type="transmembrane region" description="Helical" evidence="6">
    <location>
        <begin position="30"/>
        <end position="48"/>
    </location>
</feature>
<evidence type="ECO:0000256" key="2">
    <source>
        <dbReference type="ARBA" id="ARBA00022475"/>
    </source>
</evidence>
<name>A0ABP4RI16_9ACTN</name>
<dbReference type="Pfam" id="PF02653">
    <property type="entry name" value="BPD_transp_2"/>
    <property type="match status" value="1"/>
</dbReference>
<keyword evidence="4 6" id="KW-1133">Transmembrane helix</keyword>
<sequence>MAIQTESTTEDVEETRETAWQRFALNENTLRALLLTGFLVVIIAYFTARDSSFLSGENGLNILVNASVIGIVSLGQVLTIISGGFDLSVSGTVPLGAVVFAILVNKGWGVLPAAAAVLAVGAVCGLVNGLIVAKANINPLITTLGTMSVTGGLALTIADGVQIPFDDPGKGVLAEQSLFGVNNHVWILIALSIALFLVLRYTVVGRYLYAVGGNREAARLGGMRVGAVTAGVYVCSAALASLAGAVLASQLLTGSGTAGTDSALQSIAAVILGGASLAGGVGGVPGTLIGVLILGTLANGMAILSVPSFYQTITTGLVLLLAVGVSQVRRLRVSR</sequence>
<accession>A0ABP4RI16</accession>
<protein>
    <submittedName>
        <fullName evidence="7">ABC transporter permease</fullName>
    </submittedName>
</protein>
<evidence type="ECO:0000256" key="3">
    <source>
        <dbReference type="ARBA" id="ARBA00022692"/>
    </source>
</evidence>